<proteinExistence type="predicted"/>
<reference evidence="2 3" key="1">
    <citation type="journal article" date="2016" name="Nat. Commun.">
        <title>Thousands of microbial genomes shed light on interconnected biogeochemical processes in an aquifer system.</title>
        <authorList>
            <person name="Anantharaman K."/>
            <person name="Brown C.T."/>
            <person name="Hug L.A."/>
            <person name="Sharon I."/>
            <person name="Castelle C.J."/>
            <person name="Probst A.J."/>
            <person name="Thomas B.C."/>
            <person name="Singh A."/>
            <person name="Wilkins M.J."/>
            <person name="Karaoz U."/>
            <person name="Brodie E.L."/>
            <person name="Williams K.H."/>
            <person name="Hubbard S.S."/>
            <person name="Banfield J.F."/>
        </authorList>
    </citation>
    <scope>NUCLEOTIDE SEQUENCE [LARGE SCALE GENOMIC DNA]</scope>
</reference>
<protein>
    <submittedName>
        <fullName evidence="2">Uncharacterized protein</fullName>
    </submittedName>
</protein>
<name>A0A1F5WZL3_9BACT</name>
<dbReference type="AlphaFoldDB" id="A0A1F5WZL3"/>
<dbReference type="EMBL" id="MFID01000019">
    <property type="protein sequence ID" value="OGF81059.1"/>
    <property type="molecule type" value="Genomic_DNA"/>
</dbReference>
<evidence type="ECO:0000313" key="3">
    <source>
        <dbReference type="Proteomes" id="UP000178114"/>
    </source>
</evidence>
<feature type="transmembrane region" description="Helical" evidence="1">
    <location>
        <begin position="33"/>
        <end position="58"/>
    </location>
</feature>
<organism evidence="2 3">
    <name type="scientific">Candidatus Giovannonibacteria bacterium RIFCSPLOWO2_01_FULL_45_34</name>
    <dbReference type="NCBI Taxonomy" id="1798351"/>
    <lineage>
        <taxon>Bacteria</taxon>
        <taxon>Candidatus Giovannoniibacteriota</taxon>
    </lineage>
</organism>
<comment type="caution">
    <text evidence="2">The sequence shown here is derived from an EMBL/GenBank/DDBJ whole genome shotgun (WGS) entry which is preliminary data.</text>
</comment>
<gene>
    <name evidence="2" type="ORF">A2930_03330</name>
</gene>
<sequence length="167" mass="18599">MIFVIGLPILVIVFSWADWFRYASDFLDYFFLSLSGLSLVGVVATIGAGLAFLVGCILPKKWQNSGTAKLIAMRDINGIKGSFVLGTGSIESKQYYFFYKEQGGGFVPGKVEVSDNVVIYEEGREDGALKSFSREFSNPIFWFFGVVSSERYEFFIPKGSIRTGFVL</sequence>
<dbReference type="Proteomes" id="UP000178114">
    <property type="component" value="Unassembled WGS sequence"/>
</dbReference>
<evidence type="ECO:0000256" key="1">
    <source>
        <dbReference type="SAM" id="Phobius"/>
    </source>
</evidence>
<keyword evidence="1" id="KW-0812">Transmembrane</keyword>
<keyword evidence="1" id="KW-0472">Membrane</keyword>
<accession>A0A1F5WZL3</accession>
<keyword evidence="1" id="KW-1133">Transmembrane helix</keyword>
<evidence type="ECO:0000313" key="2">
    <source>
        <dbReference type="EMBL" id="OGF81059.1"/>
    </source>
</evidence>